<evidence type="ECO:0000313" key="7">
    <source>
        <dbReference type="Proteomes" id="UP001218034"/>
    </source>
</evidence>
<keyword evidence="4" id="KW-0862">Zinc</keyword>
<dbReference type="Pfam" id="PF24827">
    <property type="entry name" value="AstE_AspA_cat"/>
    <property type="match status" value="1"/>
</dbReference>
<keyword evidence="2" id="KW-0479">Metal-binding</keyword>
<dbReference type="InterPro" id="IPR055438">
    <property type="entry name" value="AstE_AspA_cat"/>
</dbReference>
<protein>
    <submittedName>
        <fullName evidence="6">Succinylglutamate desuccinylase</fullName>
    </submittedName>
</protein>
<dbReference type="RefSeq" id="WP_347722120.1">
    <property type="nucleotide sequence ID" value="NZ_CP104395.1"/>
</dbReference>
<evidence type="ECO:0000313" key="6">
    <source>
        <dbReference type="EMBL" id="WEL19249.1"/>
    </source>
</evidence>
<feature type="domain" description="Succinylglutamate desuccinylase/Aspartoacylase catalytic" evidence="5">
    <location>
        <begin position="11"/>
        <end position="156"/>
    </location>
</feature>
<dbReference type="SUPFAM" id="SSF53187">
    <property type="entry name" value="Zn-dependent exopeptidases"/>
    <property type="match status" value="1"/>
</dbReference>
<sequence>MKTRKVGVGDPELAVVGSIHGDEPCGKKAIEKFLDSEYEVQKPIKFLIANEKALEQNKRFLEADLNRSFPGDPESEKHEERLAAKIVDELEGLKILDIHSTRSQPTPYAAFGGMDDRTLDVVSSAGMKKACYFPEGSGSLNSVISGSVVEVGPQGTETAEKQAYEVLINFLAAEGIIDADYEKTDPLIVEKYETVSGGDWEFKATNFEKVEPGEVFAEHGTTQLTSTEGFYPVLMSTNGYELILGHKARKLGKASELQD</sequence>
<reference evidence="6 7" key="1">
    <citation type="submission" date="2022-09" db="EMBL/GenBank/DDBJ databases">
        <title>Xylan utilization by haloarchaea-nanohaloarchaea associations.</title>
        <authorList>
            <person name="Yakimov M."/>
        </authorList>
    </citation>
    <scope>NUCLEOTIDE SEQUENCE [LARGE SCALE GENOMIC DNA]</scope>
    <source>
        <strain evidence="6 7">SVXNc</strain>
    </source>
</reference>
<proteinExistence type="predicted"/>
<keyword evidence="3" id="KW-0378">Hydrolase</keyword>
<evidence type="ECO:0000259" key="5">
    <source>
        <dbReference type="Pfam" id="PF24827"/>
    </source>
</evidence>
<evidence type="ECO:0000256" key="3">
    <source>
        <dbReference type="ARBA" id="ARBA00022801"/>
    </source>
</evidence>
<dbReference type="GeneID" id="90589655"/>
<gene>
    <name evidence="6" type="primary">astE</name>
    <name evidence="6" type="ORF">SVXNc_0220</name>
</gene>
<dbReference type="EMBL" id="CP104395">
    <property type="protein sequence ID" value="WEL19249.1"/>
    <property type="molecule type" value="Genomic_DNA"/>
</dbReference>
<accession>A0ABY8CDF4</accession>
<keyword evidence="7" id="KW-1185">Reference proteome</keyword>
<dbReference type="InterPro" id="IPR050178">
    <property type="entry name" value="AspA/AstE_fam"/>
</dbReference>
<name>A0ABY8CDF4_9ARCH</name>
<comment type="cofactor">
    <cofactor evidence="1">
        <name>Zn(2+)</name>
        <dbReference type="ChEBI" id="CHEBI:29105"/>
    </cofactor>
</comment>
<evidence type="ECO:0000256" key="1">
    <source>
        <dbReference type="ARBA" id="ARBA00001947"/>
    </source>
</evidence>
<organism evidence="6 7">
    <name type="scientific">Candidatus Nanohalococcus occultus</name>
    <dbReference type="NCBI Taxonomy" id="2978047"/>
    <lineage>
        <taxon>Archaea</taxon>
        <taxon>Candidatus Nanohalarchaeota</taxon>
        <taxon>Candidatus Nanohalarchaeota incertae sedis</taxon>
        <taxon>Candidatus Nanohalococcus</taxon>
    </lineage>
</organism>
<dbReference type="Proteomes" id="UP001218034">
    <property type="component" value="Chromosome"/>
</dbReference>
<dbReference type="Gene3D" id="3.40.630.10">
    <property type="entry name" value="Zn peptidases"/>
    <property type="match status" value="1"/>
</dbReference>
<dbReference type="PANTHER" id="PTHR15162:SF7">
    <property type="entry name" value="SUCCINYLGLUTAMATE DESUCCINYLASE"/>
    <property type="match status" value="1"/>
</dbReference>
<dbReference type="PANTHER" id="PTHR15162">
    <property type="entry name" value="ASPARTOACYLASE"/>
    <property type="match status" value="1"/>
</dbReference>
<evidence type="ECO:0000256" key="2">
    <source>
        <dbReference type="ARBA" id="ARBA00022723"/>
    </source>
</evidence>
<evidence type="ECO:0000256" key="4">
    <source>
        <dbReference type="ARBA" id="ARBA00022833"/>
    </source>
</evidence>